<dbReference type="PROSITE" id="PS51779">
    <property type="entry name" value="POTRA"/>
    <property type="match status" value="1"/>
</dbReference>
<dbReference type="GO" id="GO:0019867">
    <property type="term" value="C:outer membrane"/>
    <property type="evidence" value="ECO:0007669"/>
    <property type="project" value="InterPro"/>
</dbReference>
<evidence type="ECO:0000256" key="1">
    <source>
        <dbReference type="ARBA" id="ARBA00004370"/>
    </source>
</evidence>
<dbReference type="Proteomes" id="UP000593892">
    <property type="component" value="Chromosome"/>
</dbReference>
<evidence type="ECO:0000313" key="6">
    <source>
        <dbReference type="Proteomes" id="UP000593892"/>
    </source>
</evidence>
<evidence type="ECO:0000259" key="4">
    <source>
        <dbReference type="PROSITE" id="PS51779"/>
    </source>
</evidence>
<name>A0A7S7SI36_PALFE</name>
<dbReference type="InterPro" id="IPR034746">
    <property type="entry name" value="POTRA"/>
</dbReference>
<proteinExistence type="predicted"/>
<evidence type="ECO:0000256" key="2">
    <source>
        <dbReference type="ARBA" id="ARBA00023136"/>
    </source>
</evidence>
<protein>
    <recommendedName>
        <fullName evidence="4">POTRA domain-containing protein</fullName>
    </recommendedName>
</protein>
<accession>A0A7S7SI36</accession>
<comment type="subcellular location">
    <subcellularLocation>
        <location evidence="1">Membrane</location>
    </subcellularLocation>
</comment>
<reference evidence="5 6" key="1">
    <citation type="submission" date="2020-10" db="EMBL/GenBank/DDBJ databases">
        <title>Complete genome sequence of Paludibaculum fermentans P105T, a facultatively anaerobic acidobacterium capable of dissimilatory Fe(III) reduction.</title>
        <authorList>
            <person name="Dedysh S.N."/>
            <person name="Beletsky A.V."/>
            <person name="Kulichevskaya I.S."/>
            <person name="Mardanov A.V."/>
            <person name="Ravin N.V."/>
        </authorList>
    </citation>
    <scope>NUCLEOTIDE SEQUENCE [LARGE SCALE GENOMIC DNA]</scope>
    <source>
        <strain evidence="5 6">P105</strain>
    </source>
</reference>
<feature type="signal peptide" evidence="3">
    <location>
        <begin position="1"/>
        <end position="20"/>
    </location>
</feature>
<sequence>MRLAAIVLVAACLGWGQAPARRPVPARNPAAAQSAPNEIWPIREIRVTGNKFYTAEQVISTSGLRLGDLATKQNFERARDRVLAAGFFESFGWKYEGLPDVKGVAATLEVTEPTNFMEWSLDRLPLERAAVEERVRRSLPLFGKKIPPSDVLIDKVAAIMQAMLGEKGIKETVQGRVLLLGQDQVTILFGPNSAPPVVTEVAFTGARVLDSRYLVKALSQVAVGMPFVDTNFRLFLENQIRPMYEAVGHLKASFPKFTAEPSKTAKGVVVTVQVDEGPVYKLDKIEVRGAPISPEEVQNLAQFKTGETVSYSVIGAGMQRILDEVKQTGYMRATYKADRALNDEKKTVDIFINVDPGPEYKFGRLMIKGLDIETEPVLRKLWILKPGDPFRSKYPDAFLERVRERGIFDNLGDTKAETMVDDKNQLVDVVLTFKGAPPKVEKKPEPWD</sequence>
<evidence type="ECO:0000313" key="5">
    <source>
        <dbReference type="EMBL" id="QOY85298.1"/>
    </source>
</evidence>
<dbReference type="Gene3D" id="3.10.20.310">
    <property type="entry name" value="membrane protein fhac"/>
    <property type="match status" value="2"/>
</dbReference>
<evidence type="ECO:0000256" key="3">
    <source>
        <dbReference type="SAM" id="SignalP"/>
    </source>
</evidence>
<feature type="domain" description="POTRA" evidence="4">
    <location>
        <begin position="40"/>
        <end position="113"/>
    </location>
</feature>
<dbReference type="AlphaFoldDB" id="A0A7S7SI36"/>
<dbReference type="InterPro" id="IPR010827">
    <property type="entry name" value="BamA/TamA_POTRA"/>
</dbReference>
<feature type="chain" id="PRO_5032801852" description="POTRA domain-containing protein" evidence="3">
    <location>
        <begin position="21"/>
        <end position="448"/>
    </location>
</feature>
<gene>
    <name evidence="5" type="ORF">IRI77_20935</name>
</gene>
<organism evidence="5 6">
    <name type="scientific">Paludibaculum fermentans</name>
    <dbReference type="NCBI Taxonomy" id="1473598"/>
    <lineage>
        <taxon>Bacteria</taxon>
        <taxon>Pseudomonadati</taxon>
        <taxon>Acidobacteriota</taxon>
        <taxon>Terriglobia</taxon>
        <taxon>Bryobacterales</taxon>
        <taxon>Bryobacteraceae</taxon>
        <taxon>Paludibaculum</taxon>
    </lineage>
</organism>
<dbReference type="KEGG" id="pfer:IRI77_20935"/>
<keyword evidence="6" id="KW-1185">Reference proteome</keyword>
<dbReference type="RefSeq" id="WP_194446968.1">
    <property type="nucleotide sequence ID" value="NZ_CP063849.1"/>
</dbReference>
<keyword evidence="2" id="KW-0472">Membrane</keyword>
<keyword evidence="3" id="KW-0732">Signal</keyword>
<dbReference type="EMBL" id="CP063849">
    <property type="protein sequence ID" value="QOY85298.1"/>
    <property type="molecule type" value="Genomic_DNA"/>
</dbReference>
<dbReference type="Pfam" id="PF07244">
    <property type="entry name" value="POTRA"/>
    <property type="match status" value="2"/>
</dbReference>